<reference evidence="4" key="3">
    <citation type="submission" date="2020-02" db="EMBL/GenBank/DDBJ databases">
        <authorList>
            <person name="Matsumoto Y."/>
            <person name="Motooka D."/>
            <person name="Nakamura S."/>
        </authorList>
    </citation>
    <scope>NUCLEOTIDE SEQUENCE</scope>
    <source>
        <strain evidence="4">JCM 6377</strain>
    </source>
</reference>
<evidence type="ECO:0000256" key="1">
    <source>
        <dbReference type="SAM" id="MobiDB-lite"/>
    </source>
</evidence>
<dbReference type="OrthoDB" id="284233at2"/>
<feature type="signal peptide" evidence="2">
    <location>
        <begin position="1"/>
        <end position="32"/>
    </location>
</feature>
<organism evidence="5 6">
    <name type="scientific">Mycolicibacterium agri</name>
    <name type="common">Mycobacterium agri</name>
    <dbReference type="NCBI Taxonomy" id="36811"/>
    <lineage>
        <taxon>Bacteria</taxon>
        <taxon>Bacillati</taxon>
        <taxon>Actinomycetota</taxon>
        <taxon>Actinomycetes</taxon>
        <taxon>Mycobacteriales</taxon>
        <taxon>Mycobacteriaceae</taxon>
        <taxon>Mycolicibacterium</taxon>
    </lineage>
</organism>
<feature type="region of interest" description="Disordered" evidence="1">
    <location>
        <begin position="36"/>
        <end position="79"/>
    </location>
</feature>
<feature type="domain" description="DUF4185" evidence="3">
    <location>
        <begin position="156"/>
        <end position="479"/>
    </location>
</feature>
<reference evidence="4 7" key="2">
    <citation type="journal article" date="2019" name="Emerg. Microbes Infect.">
        <title>Comprehensive subspecies identification of 175 nontuberculous mycobacteria species based on 7547 genomic profiles.</title>
        <authorList>
            <person name="Matsumoto Y."/>
            <person name="Kinjo T."/>
            <person name="Motooka D."/>
            <person name="Nabeya D."/>
            <person name="Jung N."/>
            <person name="Uechi K."/>
            <person name="Horii T."/>
            <person name="Iida T."/>
            <person name="Fujita J."/>
            <person name="Nakamura S."/>
        </authorList>
    </citation>
    <scope>NUCLEOTIDE SEQUENCE [LARGE SCALE GENOMIC DNA]</scope>
    <source>
        <strain evidence="4 7">JCM 6377</strain>
    </source>
</reference>
<evidence type="ECO:0000313" key="6">
    <source>
        <dbReference type="Proteomes" id="UP000220914"/>
    </source>
</evidence>
<dbReference type="EMBL" id="PDCP01000016">
    <property type="protein sequence ID" value="PEG39160.1"/>
    <property type="molecule type" value="Genomic_DNA"/>
</dbReference>
<comment type="caution">
    <text evidence="5">The sequence shown here is derived from an EMBL/GenBank/DDBJ whole genome shotgun (WGS) entry which is preliminary data.</text>
</comment>
<dbReference type="RefSeq" id="WP_097940195.1">
    <property type="nucleotide sequence ID" value="NZ_BLKS01000001.1"/>
</dbReference>
<keyword evidence="2" id="KW-0732">Signal</keyword>
<dbReference type="Proteomes" id="UP000465302">
    <property type="component" value="Unassembled WGS sequence"/>
</dbReference>
<protein>
    <recommendedName>
        <fullName evidence="3">DUF4185 domain-containing protein</fullName>
    </recommendedName>
</protein>
<dbReference type="EMBL" id="BLKS01000001">
    <property type="protein sequence ID" value="GFG53905.1"/>
    <property type="molecule type" value="Genomic_DNA"/>
</dbReference>
<feature type="chain" id="PRO_5033300474" description="DUF4185 domain-containing protein" evidence="2">
    <location>
        <begin position="33"/>
        <end position="483"/>
    </location>
</feature>
<evidence type="ECO:0000313" key="4">
    <source>
        <dbReference type="EMBL" id="GFG53905.1"/>
    </source>
</evidence>
<accession>A0A2A7N5M7</accession>
<sequence>MSPFARIASIPVASATALGLVISVVVAPPATAEPCTGAAAEAQPPSAPNATATPALPGVSGPPIGHRPRKAKDEAPLPNLGRLSRSILNSFLPQQGRVQQQAGVAPPPAPPPVPDAAPIAQPAPPAPAPGPAPAPAPPPGPPPGTSLVGWVTGPHSPNDTIKRFAITGTDLGIMWDNGDPVNNQVLMAFGDTIGYCSVRGRQWRYNTLFRTSDRSLGKTIAIPNGVVNNRYSGSPLWAPALSKQIINSIKFARSETGIIPTSGIAVGTTQYLSFMSIRSWDSPGTWTTNFSAIAVSPDNGEHWGVYPQSIRPASPDAVPRVPFVPGGEKFQVGAFLKPGDGYLYSYGTPSGRGGPAFLSRVPQNMVPELSRYEYWDGGKWVPRDPGVAVPVIPAPVGEMSVQYNTYLKQFLALYCNGNDDVVARTAPAPQGPWGPEQMLVSSNDFPGGIYAPYLHPWSTGKEIYYNLSLWSDYNVMLMKTVLP</sequence>
<feature type="compositionally biased region" description="Low complexity" evidence="1">
    <location>
        <begin position="42"/>
        <end position="57"/>
    </location>
</feature>
<reference evidence="5 6" key="1">
    <citation type="submission" date="2017-10" db="EMBL/GenBank/DDBJ databases">
        <title>The new phylogeny of genus Mycobacterium.</title>
        <authorList>
            <person name="Tortoli E."/>
            <person name="Trovato A."/>
            <person name="Cirillo D.M."/>
        </authorList>
    </citation>
    <scope>NUCLEOTIDE SEQUENCE [LARGE SCALE GENOMIC DNA]</scope>
    <source>
        <strain evidence="5 6">CCUG37673</strain>
    </source>
</reference>
<feature type="region of interest" description="Disordered" evidence="1">
    <location>
        <begin position="95"/>
        <end position="154"/>
    </location>
</feature>
<keyword evidence="6" id="KW-1185">Reference proteome</keyword>
<dbReference type="AlphaFoldDB" id="A0A2A7N5M7"/>
<dbReference type="InterPro" id="IPR025442">
    <property type="entry name" value="DUF4185"/>
</dbReference>
<evidence type="ECO:0000313" key="7">
    <source>
        <dbReference type="Proteomes" id="UP000465302"/>
    </source>
</evidence>
<feature type="compositionally biased region" description="Pro residues" evidence="1">
    <location>
        <begin position="105"/>
        <end position="144"/>
    </location>
</feature>
<dbReference type="Pfam" id="PF13810">
    <property type="entry name" value="DUF4185"/>
    <property type="match status" value="1"/>
</dbReference>
<dbReference type="Proteomes" id="UP000220914">
    <property type="component" value="Unassembled WGS sequence"/>
</dbReference>
<proteinExistence type="predicted"/>
<evidence type="ECO:0000259" key="3">
    <source>
        <dbReference type="Pfam" id="PF13810"/>
    </source>
</evidence>
<name>A0A2A7N5M7_MYCAG</name>
<evidence type="ECO:0000256" key="2">
    <source>
        <dbReference type="SAM" id="SignalP"/>
    </source>
</evidence>
<gene>
    <name evidence="5" type="ORF">CQY20_11485</name>
    <name evidence="4" type="ORF">MAGR_53460</name>
</gene>
<feature type="compositionally biased region" description="Low complexity" evidence="1">
    <location>
        <begin position="95"/>
        <end position="104"/>
    </location>
</feature>
<evidence type="ECO:0000313" key="5">
    <source>
        <dbReference type="EMBL" id="PEG39160.1"/>
    </source>
</evidence>